<sequence length="308" mass="35188">MLGNQQFHQVAADQTKELDKNMARLRVLKTSLLSQRNSTEEEILAQGKVEFAKVTVTGLQMKLEMLYFSITRRLKEISSLADSSKRRSSMRLKCSKEKSELMLSVEALNTVSKLLALTPTNAEDILAGEFPWSFSEESTTSQDLPIRCKAQVVDKFMLVERLKEEKSQLRMEMKNFLMFYLETIVPNLREKKVGINARIDYINNVDEPDDKYSSKDESAVDKGRRYLVRTERLDTLQGHLAIVNMGIAFAKSQIRNGLEYFRDLDNSLASLEDSDDDVSSDEDDDDTNSDCEDALSSHENSELETFYD</sequence>
<feature type="region of interest" description="Disordered" evidence="1">
    <location>
        <begin position="271"/>
        <end position="308"/>
    </location>
</feature>
<dbReference type="AlphaFoldDB" id="A0A6S7JFV1"/>
<dbReference type="EMBL" id="CACRXK020016129">
    <property type="protein sequence ID" value="CAB4029371.1"/>
    <property type="molecule type" value="Genomic_DNA"/>
</dbReference>
<dbReference type="Proteomes" id="UP001152795">
    <property type="component" value="Unassembled WGS sequence"/>
</dbReference>
<keyword evidence="3" id="KW-1185">Reference proteome</keyword>
<evidence type="ECO:0000256" key="1">
    <source>
        <dbReference type="SAM" id="MobiDB-lite"/>
    </source>
</evidence>
<feature type="compositionally biased region" description="Acidic residues" evidence="1">
    <location>
        <begin position="272"/>
        <end position="293"/>
    </location>
</feature>
<gene>
    <name evidence="2" type="ORF">PACLA_8A072436</name>
</gene>
<organism evidence="2 3">
    <name type="scientific">Paramuricea clavata</name>
    <name type="common">Red gorgonian</name>
    <name type="synonym">Violescent sea-whip</name>
    <dbReference type="NCBI Taxonomy" id="317549"/>
    <lineage>
        <taxon>Eukaryota</taxon>
        <taxon>Metazoa</taxon>
        <taxon>Cnidaria</taxon>
        <taxon>Anthozoa</taxon>
        <taxon>Octocorallia</taxon>
        <taxon>Malacalcyonacea</taxon>
        <taxon>Plexauridae</taxon>
        <taxon>Paramuricea</taxon>
    </lineage>
</organism>
<protein>
    <submittedName>
        <fullName evidence="2">Uncharacterized protein</fullName>
    </submittedName>
</protein>
<accession>A0A6S7JFV1</accession>
<comment type="caution">
    <text evidence="2">The sequence shown here is derived from an EMBL/GenBank/DDBJ whole genome shotgun (WGS) entry which is preliminary data.</text>
</comment>
<dbReference type="OrthoDB" id="6004549at2759"/>
<name>A0A6S7JFV1_PARCT</name>
<reference evidence="2" key="1">
    <citation type="submission" date="2020-04" db="EMBL/GenBank/DDBJ databases">
        <authorList>
            <person name="Alioto T."/>
            <person name="Alioto T."/>
            <person name="Gomez Garrido J."/>
        </authorList>
    </citation>
    <scope>NUCLEOTIDE SEQUENCE</scope>
    <source>
        <strain evidence="2">A484AB</strain>
    </source>
</reference>
<evidence type="ECO:0000313" key="2">
    <source>
        <dbReference type="EMBL" id="CAB4029371.1"/>
    </source>
</evidence>
<evidence type="ECO:0000313" key="3">
    <source>
        <dbReference type="Proteomes" id="UP001152795"/>
    </source>
</evidence>
<proteinExistence type="predicted"/>